<keyword evidence="3" id="KW-1185">Reference proteome</keyword>
<dbReference type="Gene3D" id="3.90.1200.10">
    <property type="match status" value="1"/>
</dbReference>
<dbReference type="SUPFAM" id="SSF56112">
    <property type="entry name" value="Protein kinase-like (PK-like)"/>
    <property type="match status" value="1"/>
</dbReference>
<organism evidence="2 3">
    <name type="scientific">Sphingomonas lacunae</name>
    <dbReference type="NCBI Taxonomy" id="2698828"/>
    <lineage>
        <taxon>Bacteria</taxon>
        <taxon>Pseudomonadati</taxon>
        <taxon>Pseudomonadota</taxon>
        <taxon>Alphaproteobacteria</taxon>
        <taxon>Sphingomonadales</taxon>
        <taxon>Sphingomonadaceae</taxon>
        <taxon>Sphingomonas</taxon>
    </lineage>
</organism>
<name>A0A6M4AQX0_9SPHN</name>
<reference evidence="2 3" key="1">
    <citation type="submission" date="2020-01" db="EMBL/GenBank/DDBJ databases">
        <title>Sphingomonas sp. strain CSW-10.</title>
        <authorList>
            <person name="Chen W.-M."/>
        </authorList>
    </citation>
    <scope>NUCLEOTIDE SEQUENCE [LARGE SCALE GENOMIC DNA]</scope>
    <source>
        <strain evidence="2 3">CSW-10</strain>
    </source>
</reference>
<dbReference type="EMBL" id="CP053015">
    <property type="protein sequence ID" value="QJQ31435.1"/>
    <property type="molecule type" value="Genomic_DNA"/>
</dbReference>
<dbReference type="InterPro" id="IPR011009">
    <property type="entry name" value="Kinase-like_dom_sf"/>
</dbReference>
<dbReference type="PANTHER" id="PTHR21310">
    <property type="entry name" value="AMINOGLYCOSIDE PHOSPHOTRANSFERASE-RELATED-RELATED"/>
    <property type="match status" value="1"/>
</dbReference>
<dbReference type="InterPro" id="IPR051678">
    <property type="entry name" value="AGP_Transferase"/>
</dbReference>
<dbReference type="RefSeq" id="WP_169943653.1">
    <property type="nucleotide sequence ID" value="NZ_CP053015.1"/>
</dbReference>
<dbReference type="GO" id="GO:0016740">
    <property type="term" value="F:transferase activity"/>
    <property type="evidence" value="ECO:0007669"/>
    <property type="project" value="UniProtKB-KW"/>
</dbReference>
<protein>
    <submittedName>
        <fullName evidence="2">Phosphotransferase family protein</fullName>
    </submittedName>
</protein>
<dbReference type="Pfam" id="PF01636">
    <property type="entry name" value="APH"/>
    <property type="match status" value="1"/>
</dbReference>
<proteinExistence type="predicted"/>
<evidence type="ECO:0000259" key="1">
    <source>
        <dbReference type="Pfam" id="PF01636"/>
    </source>
</evidence>
<evidence type="ECO:0000313" key="3">
    <source>
        <dbReference type="Proteomes" id="UP000503018"/>
    </source>
</evidence>
<accession>A0A6M4AQX0</accession>
<sequence length="465" mass="50523">MASNSLIPADLAASIESQTGASISHVKLRGGGGASRLGAEVSLAWADGRSMDCYLSYDTRTSDPKRMPHYRREVSVLRALSGDAGSSGVKVPAYVAHEPAHLAILSGMVPGADRFDVADDKGALAADLADQLAKLHAIDPAALVLEGFDDPAVTPAQRVRAKIAEWRKLHMAATPDPILILALDWLEANVPAEDGPSVLLHGDAGPGNFLHSDNRVGAMIDWELTHYGDPHEDLAQIWVRSLFQPFVPMRAFIAAYERASGRVIDTNRLKFYRLFFQMSFITPGHAGIHAVGGGAEVALMGMGLVFHTAHMRVIVQSLAELTGQTLIDVRLPEVAATWVDKGFEAALSDLRHHIVPRVADQQAGAKAKSLARLVKYWQRRERYGAAFDRMERESIGKLLVRDFEDAATARHALAMAVAQGRIGRKLALQQCHERMMRDTFLMAEGMGAFATCYFPPFDGDSAQAS</sequence>
<dbReference type="AlphaFoldDB" id="A0A6M4AQX0"/>
<dbReference type="InterPro" id="IPR041726">
    <property type="entry name" value="ACAD10_11_N"/>
</dbReference>
<dbReference type="InterPro" id="IPR002575">
    <property type="entry name" value="Aminoglycoside_PTrfase"/>
</dbReference>
<gene>
    <name evidence="2" type="ORF">GV829_02365</name>
</gene>
<feature type="domain" description="Aminoglycoside phosphotransferase" evidence="1">
    <location>
        <begin position="66"/>
        <end position="271"/>
    </location>
</feature>
<dbReference type="Proteomes" id="UP000503018">
    <property type="component" value="Chromosome"/>
</dbReference>
<evidence type="ECO:0000313" key="2">
    <source>
        <dbReference type="EMBL" id="QJQ31435.1"/>
    </source>
</evidence>
<dbReference type="KEGG" id="slan:GV829_02365"/>
<keyword evidence="2" id="KW-0808">Transferase</keyword>
<dbReference type="CDD" id="cd05154">
    <property type="entry name" value="ACAD10_11_N-like"/>
    <property type="match status" value="1"/>
</dbReference>